<feature type="transmembrane region" description="Helical" evidence="14">
    <location>
        <begin position="133"/>
        <end position="154"/>
    </location>
</feature>
<dbReference type="InterPro" id="IPR003594">
    <property type="entry name" value="HATPase_dom"/>
</dbReference>
<feature type="transmembrane region" description="Helical" evidence="14">
    <location>
        <begin position="68"/>
        <end position="91"/>
    </location>
</feature>
<dbReference type="InterPro" id="IPR011620">
    <property type="entry name" value="Sig_transdc_His_kinase_LytS_TM"/>
</dbReference>
<keyword evidence="13 14" id="KW-0472">Membrane</keyword>
<dbReference type="PRINTS" id="PR00344">
    <property type="entry name" value="BCTRLSENSOR"/>
</dbReference>
<organism evidence="16 17">
    <name type="scientific">Evansella vedderi</name>
    <dbReference type="NCBI Taxonomy" id="38282"/>
    <lineage>
        <taxon>Bacteria</taxon>
        <taxon>Bacillati</taxon>
        <taxon>Bacillota</taxon>
        <taxon>Bacilli</taxon>
        <taxon>Bacillales</taxon>
        <taxon>Bacillaceae</taxon>
        <taxon>Evansella</taxon>
    </lineage>
</organism>
<dbReference type="Pfam" id="PF07694">
    <property type="entry name" value="5TM-5TMR_LYT"/>
    <property type="match status" value="1"/>
</dbReference>
<evidence type="ECO:0000256" key="9">
    <source>
        <dbReference type="ARBA" id="ARBA00022777"/>
    </source>
</evidence>
<feature type="transmembrane region" description="Helical" evidence="14">
    <location>
        <begin position="38"/>
        <end position="56"/>
    </location>
</feature>
<evidence type="ECO:0000313" key="16">
    <source>
        <dbReference type="EMBL" id="MDQ0252634.1"/>
    </source>
</evidence>
<feature type="domain" description="Histidine kinase" evidence="15">
    <location>
        <begin position="211"/>
        <end position="417"/>
    </location>
</feature>
<dbReference type="Pfam" id="PF00512">
    <property type="entry name" value="HisKA"/>
    <property type="match status" value="1"/>
</dbReference>
<name>A0ABT9ZN64_9BACI</name>
<evidence type="ECO:0000256" key="11">
    <source>
        <dbReference type="ARBA" id="ARBA00022989"/>
    </source>
</evidence>
<dbReference type="InterPro" id="IPR005467">
    <property type="entry name" value="His_kinase_dom"/>
</dbReference>
<dbReference type="CDD" id="cd00082">
    <property type="entry name" value="HisKA"/>
    <property type="match status" value="1"/>
</dbReference>
<feature type="transmembrane region" description="Helical" evidence="14">
    <location>
        <begin position="7"/>
        <end position="26"/>
    </location>
</feature>
<keyword evidence="10" id="KW-0067">ATP-binding</keyword>
<dbReference type="SMART" id="SM00388">
    <property type="entry name" value="HisKA"/>
    <property type="match status" value="1"/>
</dbReference>
<reference evidence="16 17" key="1">
    <citation type="submission" date="2023-07" db="EMBL/GenBank/DDBJ databases">
        <title>Genomic Encyclopedia of Type Strains, Phase IV (KMG-IV): sequencing the most valuable type-strain genomes for metagenomic binning, comparative biology and taxonomic classification.</title>
        <authorList>
            <person name="Goeker M."/>
        </authorList>
    </citation>
    <scope>NUCLEOTIDE SEQUENCE [LARGE SCALE GENOMIC DNA]</scope>
    <source>
        <strain evidence="16 17">DSM 9768</strain>
    </source>
</reference>
<comment type="catalytic activity">
    <reaction evidence="1">
        <text>ATP + protein L-histidine = ADP + protein N-phospho-L-histidine.</text>
        <dbReference type="EC" id="2.7.13.3"/>
    </reaction>
</comment>
<gene>
    <name evidence="16" type="ORF">J2S74_000006</name>
</gene>
<evidence type="ECO:0000256" key="4">
    <source>
        <dbReference type="ARBA" id="ARBA00022475"/>
    </source>
</evidence>
<evidence type="ECO:0000256" key="2">
    <source>
        <dbReference type="ARBA" id="ARBA00004651"/>
    </source>
</evidence>
<evidence type="ECO:0000256" key="7">
    <source>
        <dbReference type="ARBA" id="ARBA00022692"/>
    </source>
</evidence>
<evidence type="ECO:0000256" key="1">
    <source>
        <dbReference type="ARBA" id="ARBA00000085"/>
    </source>
</evidence>
<sequence length="424" mass="47659">MESVQTLLNNVLFLLLPILVYRMFWLDRDNLLFKQKRLITFVVIPITILLCMSFPLNFNSEFIFDLRYVPFILGGLYIGFPAAIAAVVTIIPYRMFIGGEGAYWTTLGTSLFLLTIPFFKVYFLSMNRKGKNLLAMGIALIISLLTIFVLIINGVTFPSILFPAIAIAFSQVLATWLILFLIEDMFHYKALRERVYLQTDKLSTISELSASVSHEVRNPLTVTKGFLQLLYSNDLPDGKRRSYIDLALSELYRGEAIISDFLSLTKSNQETIPLDVVKELNYVHNIISPYALMYKVNVETSFEHDNVVVDGVASHFRQCLINIAKNGIEAMPDGGTLELNITSSNTHVFIEIKDTGIGMSPKEVAKLGTQYYTTKEKGTGLGTPLIFRIVESMNGCINIQSQKGKGTKFIVKLPTAPQVHYETA</sequence>
<comment type="subcellular location">
    <subcellularLocation>
        <location evidence="2">Cell membrane</location>
        <topology evidence="2">Multi-pass membrane protein</topology>
    </subcellularLocation>
</comment>
<dbReference type="SUPFAM" id="SSF47384">
    <property type="entry name" value="Homodimeric domain of signal transducing histidine kinase"/>
    <property type="match status" value="1"/>
</dbReference>
<proteinExistence type="predicted"/>
<dbReference type="PROSITE" id="PS50109">
    <property type="entry name" value="HIS_KIN"/>
    <property type="match status" value="1"/>
</dbReference>
<keyword evidence="8" id="KW-0547">Nucleotide-binding</keyword>
<protein>
    <recommendedName>
        <fullName evidence="3">histidine kinase</fullName>
        <ecNumber evidence="3">2.7.13.3</ecNumber>
    </recommendedName>
</protein>
<dbReference type="EMBL" id="JAUSUG010000001">
    <property type="protein sequence ID" value="MDQ0252634.1"/>
    <property type="molecule type" value="Genomic_DNA"/>
</dbReference>
<comment type="caution">
    <text evidence="16">The sequence shown here is derived from an EMBL/GenBank/DDBJ whole genome shotgun (WGS) entry which is preliminary data.</text>
</comment>
<evidence type="ECO:0000256" key="13">
    <source>
        <dbReference type="ARBA" id="ARBA00023136"/>
    </source>
</evidence>
<dbReference type="RefSeq" id="WP_307320251.1">
    <property type="nucleotide sequence ID" value="NZ_JAUSUG010000001.1"/>
</dbReference>
<dbReference type="Gene3D" id="1.10.287.130">
    <property type="match status" value="1"/>
</dbReference>
<evidence type="ECO:0000256" key="14">
    <source>
        <dbReference type="SAM" id="Phobius"/>
    </source>
</evidence>
<dbReference type="PANTHER" id="PTHR43065:SF46">
    <property type="entry name" value="C4-DICARBOXYLATE TRANSPORT SENSOR PROTEIN DCTB"/>
    <property type="match status" value="1"/>
</dbReference>
<evidence type="ECO:0000256" key="5">
    <source>
        <dbReference type="ARBA" id="ARBA00022553"/>
    </source>
</evidence>
<feature type="transmembrane region" description="Helical" evidence="14">
    <location>
        <begin position="160"/>
        <end position="182"/>
    </location>
</feature>
<evidence type="ECO:0000256" key="6">
    <source>
        <dbReference type="ARBA" id="ARBA00022679"/>
    </source>
</evidence>
<evidence type="ECO:0000256" key="12">
    <source>
        <dbReference type="ARBA" id="ARBA00023012"/>
    </source>
</evidence>
<dbReference type="InterPro" id="IPR004358">
    <property type="entry name" value="Sig_transdc_His_kin-like_C"/>
</dbReference>
<dbReference type="SUPFAM" id="SSF55874">
    <property type="entry name" value="ATPase domain of HSP90 chaperone/DNA topoisomerase II/histidine kinase"/>
    <property type="match status" value="1"/>
</dbReference>
<dbReference type="SMART" id="SM00387">
    <property type="entry name" value="HATPase_c"/>
    <property type="match status" value="1"/>
</dbReference>
<dbReference type="EC" id="2.7.13.3" evidence="3"/>
<keyword evidence="9 16" id="KW-0418">Kinase</keyword>
<feature type="transmembrane region" description="Helical" evidence="14">
    <location>
        <begin position="103"/>
        <end position="121"/>
    </location>
</feature>
<evidence type="ECO:0000256" key="10">
    <source>
        <dbReference type="ARBA" id="ARBA00022840"/>
    </source>
</evidence>
<dbReference type="PANTHER" id="PTHR43065">
    <property type="entry name" value="SENSOR HISTIDINE KINASE"/>
    <property type="match status" value="1"/>
</dbReference>
<keyword evidence="11 14" id="KW-1133">Transmembrane helix</keyword>
<keyword evidence="17" id="KW-1185">Reference proteome</keyword>
<evidence type="ECO:0000256" key="3">
    <source>
        <dbReference type="ARBA" id="ARBA00012438"/>
    </source>
</evidence>
<dbReference type="InterPro" id="IPR036890">
    <property type="entry name" value="HATPase_C_sf"/>
</dbReference>
<evidence type="ECO:0000313" key="17">
    <source>
        <dbReference type="Proteomes" id="UP001230005"/>
    </source>
</evidence>
<keyword evidence="7 14" id="KW-0812">Transmembrane</keyword>
<dbReference type="InterPro" id="IPR036097">
    <property type="entry name" value="HisK_dim/P_sf"/>
</dbReference>
<dbReference type="Pfam" id="PF02518">
    <property type="entry name" value="HATPase_c"/>
    <property type="match status" value="1"/>
</dbReference>
<keyword evidence="5" id="KW-0597">Phosphoprotein</keyword>
<dbReference type="GO" id="GO:0004673">
    <property type="term" value="F:protein histidine kinase activity"/>
    <property type="evidence" value="ECO:0007669"/>
    <property type="project" value="UniProtKB-EC"/>
</dbReference>
<keyword evidence="12" id="KW-0902">Two-component regulatory system</keyword>
<evidence type="ECO:0000256" key="8">
    <source>
        <dbReference type="ARBA" id="ARBA00022741"/>
    </source>
</evidence>
<keyword evidence="6 16" id="KW-0808">Transferase</keyword>
<dbReference type="Proteomes" id="UP001230005">
    <property type="component" value="Unassembled WGS sequence"/>
</dbReference>
<evidence type="ECO:0000259" key="15">
    <source>
        <dbReference type="PROSITE" id="PS50109"/>
    </source>
</evidence>
<keyword evidence="4" id="KW-1003">Cell membrane</keyword>
<accession>A0ABT9ZN64</accession>
<dbReference type="Gene3D" id="3.30.565.10">
    <property type="entry name" value="Histidine kinase-like ATPase, C-terminal domain"/>
    <property type="match status" value="1"/>
</dbReference>
<dbReference type="InterPro" id="IPR003661">
    <property type="entry name" value="HisK_dim/P_dom"/>
</dbReference>